<keyword evidence="2" id="KW-1185">Reference proteome</keyword>
<dbReference type="Proteomes" id="UP000295710">
    <property type="component" value="Unassembled WGS sequence"/>
</dbReference>
<protein>
    <submittedName>
        <fullName evidence="1">Uncharacterized protein</fullName>
    </submittedName>
</protein>
<accession>A0A4R4FH93</accession>
<sequence length="97" mass="11367">MKEYIDLKALDECRTLSEVRNISRKLIGHIEERAQLAIDRLTDIDSCEEDGLEHIIRREFDAEAARIEQEARFTSYDVSPEEIESMRQAIEKLIEKT</sequence>
<evidence type="ECO:0000313" key="2">
    <source>
        <dbReference type="Proteomes" id="UP000295710"/>
    </source>
</evidence>
<dbReference type="EMBL" id="SMMX01000002">
    <property type="protein sequence ID" value="TDA23025.1"/>
    <property type="molecule type" value="Genomic_DNA"/>
</dbReference>
<dbReference type="RefSeq" id="WP_132274980.1">
    <property type="nucleotide sequence ID" value="NZ_JAOBST010000003.1"/>
</dbReference>
<dbReference type="AlphaFoldDB" id="A0A4R4FH93"/>
<gene>
    <name evidence="1" type="ORF">E1963_02765</name>
</gene>
<evidence type="ECO:0000313" key="1">
    <source>
        <dbReference type="EMBL" id="TDA23025.1"/>
    </source>
</evidence>
<comment type="caution">
    <text evidence="1">The sequence shown here is derived from an EMBL/GenBank/DDBJ whole genome shotgun (WGS) entry which is preliminary data.</text>
</comment>
<organism evidence="1 2">
    <name type="scientific">Extibacter muris</name>
    <dbReference type="NCBI Taxonomy" id="1796622"/>
    <lineage>
        <taxon>Bacteria</taxon>
        <taxon>Bacillati</taxon>
        <taxon>Bacillota</taxon>
        <taxon>Clostridia</taxon>
        <taxon>Lachnospirales</taxon>
        <taxon>Lachnospiraceae</taxon>
        <taxon>Extibacter</taxon>
    </lineage>
</organism>
<name>A0A4R4FH93_9FIRM</name>
<proteinExistence type="predicted"/>
<reference evidence="1 2" key="1">
    <citation type="journal article" date="2016" name="Nat. Microbiol.">
        <title>The Mouse Intestinal Bacterial Collection (miBC) provides host-specific insight into cultured diversity and functional potential of the gut microbiota.</title>
        <authorList>
            <person name="Lagkouvardos I."/>
            <person name="Pukall R."/>
            <person name="Abt B."/>
            <person name="Foesel B.U."/>
            <person name="Meier-Kolthoff J.P."/>
            <person name="Kumar N."/>
            <person name="Bresciani A."/>
            <person name="Martinez I."/>
            <person name="Just S."/>
            <person name="Ziegler C."/>
            <person name="Brugiroux S."/>
            <person name="Garzetti D."/>
            <person name="Wenning M."/>
            <person name="Bui T.P."/>
            <person name="Wang J."/>
            <person name="Hugenholtz F."/>
            <person name="Plugge C.M."/>
            <person name="Peterson D.A."/>
            <person name="Hornef M.W."/>
            <person name="Baines J.F."/>
            <person name="Smidt H."/>
            <person name="Walter J."/>
            <person name="Kristiansen K."/>
            <person name="Nielsen H.B."/>
            <person name="Haller D."/>
            <person name="Overmann J."/>
            <person name="Stecher B."/>
            <person name="Clavel T."/>
        </authorList>
    </citation>
    <scope>NUCLEOTIDE SEQUENCE [LARGE SCALE GENOMIC DNA]</scope>
    <source>
        <strain evidence="1 2">DSM 28560</strain>
    </source>
</reference>